<dbReference type="EMBL" id="JARBDR010000903">
    <property type="protein sequence ID" value="KAJ8304885.1"/>
    <property type="molecule type" value="Genomic_DNA"/>
</dbReference>
<feature type="domain" description="DAGKc" evidence="1">
    <location>
        <begin position="112"/>
        <end position="219"/>
    </location>
</feature>
<protein>
    <recommendedName>
        <fullName evidence="1">DAGKc domain-containing protein</fullName>
    </recommendedName>
</protein>
<dbReference type="Gene3D" id="3.40.50.10330">
    <property type="entry name" value="Probable inorganic polyphosphate/atp-NAD kinase, domain 1"/>
    <property type="match status" value="1"/>
</dbReference>
<dbReference type="Pfam" id="PF00781">
    <property type="entry name" value="DAGK_cat"/>
    <property type="match status" value="1"/>
</dbReference>
<gene>
    <name evidence="2" type="ORF">KUTeg_018468</name>
</gene>
<keyword evidence="3" id="KW-1185">Reference proteome</keyword>
<evidence type="ECO:0000259" key="1">
    <source>
        <dbReference type="PROSITE" id="PS50146"/>
    </source>
</evidence>
<name>A0ABQ9EMW3_TEGGR</name>
<sequence length="281" mass="31888">MGDVRRIFDNYYFKGSQLHLRSKDLPEDEVIDTDDIIGVESVSADKQNIHIIEKLDTRQWKRKVLKFAFLEQEKHHNLATEWDTIRGKLMIFRPRRLLVLISSLSGSQNGQKRHNHILDIISTCNLQNIDGVVVLGGDGSYSQCANGLLERIQKDANIDYNNPDVKVKPTQLPIGHIPTGSLNLLSRLCFGCIDVETAALGIIKGKTYDIGIENIYADKKWVRGSLSCIYHGNINEFSVYVENFRWLKAARYAVVPLAQKIPGFRREGIHQSTLKDGNKDD</sequence>
<proteinExistence type="predicted"/>
<dbReference type="PANTHER" id="PTHR12358">
    <property type="entry name" value="SPHINGOSINE KINASE"/>
    <property type="match status" value="1"/>
</dbReference>
<evidence type="ECO:0000313" key="2">
    <source>
        <dbReference type="EMBL" id="KAJ8304885.1"/>
    </source>
</evidence>
<dbReference type="InterPro" id="IPR016064">
    <property type="entry name" value="NAD/diacylglycerol_kinase_sf"/>
</dbReference>
<accession>A0ABQ9EMW3</accession>
<reference evidence="2 3" key="1">
    <citation type="submission" date="2022-12" db="EMBL/GenBank/DDBJ databases">
        <title>Chromosome-level genome of Tegillarca granosa.</title>
        <authorList>
            <person name="Kim J."/>
        </authorList>
    </citation>
    <scope>NUCLEOTIDE SEQUENCE [LARGE SCALE GENOMIC DNA]</scope>
    <source>
        <strain evidence="2">Teg-2019</strain>
        <tissue evidence="2">Adductor muscle</tissue>
    </source>
</reference>
<organism evidence="2 3">
    <name type="scientific">Tegillarca granosa</name>
    <name type="common">Malaysian cockle</name>
    <name type="synonym">Anadara granosa</name>
    <dbReference type="NCBI Taxonomy" id="220873"/>
    <lineage>
        <taxon>Eukaryota</taxon>
        <taxon>Metazoa</taxon>
        <taxon>Spiralia</taxon>
        <taxon>Lophotrochozoa</taxon>
        <taxon>Mollusca</taxon>
        <taxon>Bivalvia</taxon>
        <taxon>Autobranchia</taxon>
        <taxon>Pteriomorphia</taxon>
        <taxon>Arcoida</taxon>
        <taxon>Arcoidea</taxon>
        <taxon>Arcidae</taxon>
        <taxon>Tegillarca</taxon>
    </lineage>
</organism>
<dbReference type="PROSITE" id="PS50146">
    <property type="entry name" value="DAGK"/>
    <property type="match status" value="1"/>
</dbReference>
<dbReference type="SUPFAM" id="SSF111331">
    <property type="entry name" value="NAD kinase/diacylglycerol kinase-like"/>
    <property type="match status" value="1"/>
</dbReference>
<dbReference type="InterPro" id="IPR017438">
    <property type="entry name" value="ATP-NAD_kinase_N"/>
</dbReference>
<dbReference type="InterPro" id="IPR050187">
    <property type="entry name" value="Lipid_Phosphate_FormReg"/>
</dbReference>
<evidence type="ECO:0000313" key="3">
    <source>
        <dbReference type="Proteomes" id="UP001217089"/>
    </source>
</evidence>
<dbReference type="Proteomes" id="UP001217089">
    <property type="component" value="Unassembled WGS sequence"/>
</dbReference>
<dbReference type="PANTHER" id="PTHR12358:SF111">
    <property type="entry name" value="CERAMIDE KINASE, ISOFORM A"/>
    <property type="match status" value="1"/>
</dbReference>
<comment type="caution">
    <text evidence="2">The sequence shown here is derived from an EMBL/GenBank/DDBJ whole genome shotgun (WGS) entry which is preliminary data.</text>
</comment>
<dbReference type="InterPro" id="IPR001206">
    <property type="entry name" value="Diacylglycerol_kinase_cat_dom"/>
</dbReference>